<sequence>MDSIFKFKCNGTNYVDSGNANKNFYECKNLFAGSVHRTSSHSTMFKSLITFDLSNLQPHPISSAYLCLFVKDINSDTSYYSNDTLSLYKNTCDFNVKSVTWNTLPPTDSPMHLSITPDNVGKYIKINITYIVNSWIQDDKNYGITLEANNFYSSLVKLASANSSNPPLLLIKYKNYKDISDYNSNFKTVYQ</sequence>
<evidence type="ECO:0000256" key="1">
    <source>
        <dbReference type="ARBA" id="ARBA00004613"/>
    </source>
</evidence>
<dbReference type="STRING" id="169679.CSACC_15490"/>
<keyword evidence="2" id="KW-0964">Secreted</keyword>
<dbReference type="InterPro" id="IPR055372">
    <property type="entry name" value="CBM96"/>
</dbReference>
<comment type="caution">
    <text evidence="5">The sequence shown here is derived from an EMBL/GenBank/DDBJ whole genome shotgun (WGS) entry which is preliminary data.</text>
</comment>
<evidence type="ECO:0000313" key="6">
    <source>
        <dbReference type="Proteomes" id="UP000191154"/>
    </source>
</evidence>
<feature type="domain" description="Carbohydrate-binding module family 96" evidence="4">
    <location>
        <begin position="10"/>
        <end position="172"/>
    </location>
</feature>
<evidence type="ECO:0000256" key="3">
    <source>
        <dbReference type="ARBA" id="ARBA00022729"/>
    </source>
</evidence>
<dbReference type="Proteomes" id="UP000191154">
    <property type="component" value="Unassembled WGS sequence"/>
</dbReference>
<comment type="subcellular location">
    <subcellularLocation>
        <location evidence="1">Secreted</location>
    </subcellularLocation>
</comment>
<protein>
    <recommendedName>
        <fullName evidence="4">Carbohydrate-binding module family 96 domain-containing protein</fullName>
    </recommendedName>
</protein>
<proteinExistence type="predicted"/>
<dbReference type="GO" id="GO:0005576">
    <property type="term" value="C:extracellular region"/>
    <property type="evidence" value="ECO:0007669"/>
    <property type="project" value="UniProtKB-SubCell"/>
</dbReference>
<dbReference type="RefSeq" id="WP_077865212.1">
    <property type="nucleotide sequence ID" value="NZ_LZYZ01000003.1"/>
</dbReference>
<dbReference type="EMBL" id="LZYZ01000003">
    <property type="protein sequence ID" value="OOM13832.1"/>
    <property type="molecule type" value="Genomic_DNA"/>
</dbReference>
<dbReference type="NCBIfam" id="NF033679">
    <property type="entry name" value="DNRLRE_dom"/>
    <property type="match status" value="1"/>
</dbReference>
<evidence type="ECO:0000259" key="4">
    <source>
        <dbReference type="Pfam" id="PF24517"/>
    </source>
</evidence>
<keyword evidence="3" id="KW-0732">Signal</keyword>
<dbReference type="Pfam" id="PF24517">
    <property type="entry name" value="CBM96"/>
    <property type="match status" value="1"/>
</dbReference>
<evidence type="ECO:0000256" key="2">
    <source>
        <dbReference type="ARBA" id="ARBA00022525"/>
    </source>
</evidence>
<reference evidence="5 6" key="1">
    <citation type="submission" date="2016-05" db="EMBL/GenBank/DDBJ databases">
        <title>Microbial solvent formation.</title>
        <authorList>
            <person name="Poehlein A."/>
            <person name="Montoya Solano J.D."/>
            <person name="Flitsch S."/>
            <person name="Krabben P."/>
            <person name="Duerre P."/>
            <person name="Daniel R."/>
        </authorList>
    </citation>
    <scope>NUCLEOTIDE SEQUENCE [LARGE SCALE GENOMIC DNA]</scope>
    <source>
        <strain evidence="5 6">L1-8</strain>
    </source>
</reference>
<gene>
    <name evidence="5" type="ORF">CLOSAC_19180</name>
</gene>
<name>A0A1S8NBS5_CLOSA</name>
<dbReference type="AlphaFoldDB" id="A0A1S8NBS5"/>
<organism evidence="5 6">
    <name type="scientific">Clostridium saccharobutylicum</name>
    <dbReference type="NCBI Taxonomy" id="169679"/>
    <lineage>
        <taxon>Bacteria</taxon>
        <taxon>Bacillati</taxon>
        <taxon>Bacillota</taxon>
        <taxon>Clostridia</taxon>
        <taxon>Eubacteriales</taxon>
        <taxon>Clostridiaceae</taxon>
        <taxon>Clostridium</taxon>
    </lineage>
</organism>
<evidence type="ECO:0000313" key="5">
    <source>
        <dbReference type="EMBL" id="OOM13832.1"/>
    </source>
</evidence>
<accession>A0A1S8NBS5</accession>